<dbReference type="Gene3D" id="1.10.40.60">
    <property type="entry name" value="EpsJ-like"/>
    <property type="match status" value="1"/>
</dbReference>
<keyword evidence="5" id="KW-0997">Cell inner membrane</keyword>
<gene>
    <name evidence="11" type="ORF">HELGO_WM1419</name>
</gene>
<comment type="similarity">
    <text evidence="2">Belongs to the GSP K family.</text>
</comment>
<evidence type="ECO:0000256" key="5">
    <source>
        <dbReference type="ARBA" id="ARBA00022519"/>
    </source>
</evidence>
<evidence type="ECO:0000256" key="6">
    <source>
        <dbReference type="ARBA" id="ARBA00022692"/>
    </source>
</evidence>
<keyword evidence="7" id="KW-0653">Protein transport</keyword>
<dbReference type="SUPFAM" id="SSF158544">
    <property type="entry name" value="GspK insert domain-like"/>
    <property type="match status" value="1"/>
</dbReference>
<proteinExistence type="inferred from homology"/>
<dbReference type="InterPro" id="IPR049031">
    <property type="entry name" value="T2SSK_SAM-like_1st"/>
</dbReference>
<reference evidence="11" key="1">
    <citation type="submission" date="2020-01" db="EMBL/GenBank/DDBJ databases">
        <authorList>
            <person name="Meier V. D."/>
            <person name="Meier V D."/>
        </authorList>
    </citation>
    <scope>NUCLEOTIDE SEQUENCE</scope>
    <source>
        <strain evidence="11">HLG_WM_MAG_06</strain>
    </source>
</reference>
<dbReference type="PANTHER" id="PTHR38831">
    <property type="entry name" value="TYPE II SECRETION SYSTEM PROTEIN K"/>
    <property type="match status" value="1"/>
</dbReference>
<dbReference type="InterPro" id="IPR005628">
    <property type="entry name" value="GspK"/>
</dbReference>
<sequence>MKKGFALALTLWIVAIMSLVTALYLSYGKKTVHKTIALEKKLQAILEVESTVELVKFYGMTGKIESTNISNNNLKKVRASFPTRLSTDGREIRWGNQTITIQDVAGLIGTGDTVAVSNYLVADENTSKDKKVIITKSMNDWLDSNGIKSFNGAEEEFYANSNLGYSPRNENYFSSIDELFLLRGVVDSNVDKKKLKSKLVLSSYPLRNILIMDLDTLGQIYLFSKIELAQLKKAKQESFDLFVKLFYQFRPEELSNESTGVNTSRIMKITIVYGDGDIRERVSFLISFRFNEFFVSEVLEYNI</sequence>
<dbReference type="AlphaFoldDB" id="A0A6S6TKE6"/>
<dbReference type="EMBL" id="CACVAP010000093">
    <property type="protein sequence ID" value="CAA6819834.1"/>
    <property type="molecule type" value="Genomic_DNA"/>
</dbReference>
<dbReference type="PANTHER" id="PTHR38831:SF2">
    <property type="entry name" value="TYPE II SECRETION SYSTEM PROTEIN K"/>
    <property type="match status" value="1"/>
</dbReference>
<evidence type="ECO:0000256" key="7">
    <source>
        <dbReference type="ARBA" id="ARBA00022927"/>
    </source>
</evidence>
<dbReference type="GO" id="GO:0009306">
    <property type="term" value="P:protein secretion"/>
    <property type="evidence" value="ECO:0007669"/>
    <property type="project" value="InterPro"/>
</dbReference>
<dbReference type="Pfam" id="PF21687">
    <property type="entry name" value="T2SSK_1st"/>
    <property type="match status" value="1"/>
</dbReference>
<evidence type="ECO:0000256" key="4">
    <source>
        <dbReference type="ARBA" id="ARBA00022475"/>
    </source>
</evidence>
<evidence type="ECO:0000256" key="8">
    <source>
        <dbReference type="ARBA" id="ARBA00022989"/>
    </source>
</evidence>
<keyword evidence="9" id="KW-0472">Membrane</keyword>
<dbReference type="GO" id="GO:0005886">
    <property type="term" value="C:plasma membrane"/>
    <property type="evidence" value="ECO:0007669"/>
    <property type="project" value="UniProtKB-SubCell"/>
</dbReference>
<keyword evidence="3" id="KW-0813">Transport</keyword>
<dbReference type="InterPro" id="IPR038072">
    <property type="entry name" value="GspK_central_sf"/>
</dbReference>
<evidence type="ECO:0000256" key="9">
    <source>
        <dbReference type="ARBA" id="ARBA00023136"/>
    </source>
</evidence>
<keyword evidence="8" id="KW-1133">Transmembrane helix</keyword>
<evidence type="ECO:0000259" key="10">
    <source>
        <dbReference type="Pfam" id="PF21687"/>
    </source>
</evidence>
<accession>A0A6S6TKE6</accession>
<evidence type="ECO:0000313" key="11">
    <source>
        <dbReference type="EMBL" id="CAA6819834.1"/>
    </source>
</evidence>
<keyword evidence="6" id="KW-0812">Transmembrane</keyword>
<protein>
    <recommendedName>
        <fullName evidence="10">T2SS protein K first SAM-like domain-containing protein</fullName>
    </recommendedName>
</protein>
<name>A0A6S6TKE6_9BACT</name>
<evidence type="ECO:0000256" key="1">
    <source>
        <dbReference type="ARBA" id="ARBA00004533"/>
    </source>
</evidence>
<feature type="domain" description="T2SS protein K first SAM-like" evidence="10">
    <location>
        <begin position="120"/>
        <end position="188"/>
    </location>
</feature>
<organism evidence="11">
    <name type="scientific">uncultured Sulfurovum sp</name>
    <dbReference type="NCBI Taxonomy" id="269237"/>
    <lineage>
        <taxon>Bacteria</taxon>
        <taxon>Pseudomonadati</taxon>
        <taxon>Campylobacterota</taxon>
        <taxon>Epsilonproteobacteria</taxon>
        <taxon>Campylobacterales</taxon>
        <taxon>Sulfurovaceae</taxon>
        <taxon>Sulfurovum</taxon>
        <taxon>environmental samples</taxon>
    </lineage>
</organism>
<evidence type="ECO:0000256" key="2">
    <source>
        <dbReference type="ARBA" id="ARBA00007246"/>
    </source>
</evidence>
<evidence type="ECO:0000256" key="3">
    <source>
        <dbReference type="ARBA" id="ARBA00022448"/>
    </source>
</evidence>
<comment type="subcellular location">
    <subcellularLocation>
        <location evidence="1">Cell inner membrane</location>
    </subcellularLocation>
</comment>
<keyword evidence="4" id="KW-1003">Cell membrane</keyword>